<feature type="transmembrane region" description="Helical" evidence="1">
    <location>
        <begin position="198"/>
        <end position="216"/>
    </location>
</feature>
<dbReference type="Proteomes" id="UP000070558">
    <property type="component" value="Unassembled WGS sequence"/>
</dbReference>
<dbReference type="InterPro" id="IPR017850">
    <property type="entry name" value="Alkaline_phosphatase_core_sf"/>
</dbReference>
<feature type="transmembrane region" description="Helical" evidence="1">
    <location>
        <begin position="29"/>
        <end position="53"/>
    </location>
</feature>
<evidence type="ECO:0000313" key="4">
    <source>
        <dbReference type="Proteomes" id="UP000070558"/>
    </source>
</evidence>
<dbReference type="AlphaFoldDB" id="A0A133NQI7"/>
<evidence type="ECO:0000256" key="1">
    <source>
        <dbReference type="SAM" id="Phobius"/>
    </source>
</evidence>
<keyword evidence="1" id="KW-0812">Transmembrane</keyword>
<dbReference type="InterPro" id="IPR000917">
    <property type="entry name" value="Sulfatase_N"/>
</dbReference>
<dbReference type="CDD" id="cd16015">
    <property type="entry name" value="LTA_synthase"/>
    <property type="match status" value="1"/>
</dbReference>
<protein>
    <submittedName>
        <fullName evidence="3">Arylsulfatase</fullName>
    </submittedName>
</protein>
<comment type="caution">
    <text evidence="3">The sequence shown here is derived from an EMBL/GenBank/DDBJ whole genome shotgun (WGS) entry which is preliminary data.</text>
</comment>
<keyword evidence="1" id="KW-1133">Transmembrane helix</keyword>
<organism evidence="3 4">
    <name type="scientific">Gardnerella vaginalis</name>
    <dbReference type="NCBI Taxonomy" id="2702"/>
    <lineage>
        <taxon>Bacteria</taxon>
        <taxon>Bacillati</taxon>
        <taxon>Actinomycetota</taxon>
        <taxon>Actinomycetes</taxon>
        <taxon>Bifidobacteriales</taxon>
        <taxon>Bifidobacteriaceae</taxon>
        <taxon>Gardnerella</taxon>
    </lineage>
</organism>
<accession>A0A133NQI7</accession>
<sequence length="687" mass="77352">MGMNQKGEKLPLSNSLTIFRRFEHFKLTIARWAYSVMFVVLCAITVMIVQLSVQRSGRVEMTSSLSASAWNIISKMWLKLNFVFVLNLLIVALIYGILLIIINRFWIASAILVSASIIVSVIEYMKVNVRYETILPADLNFLKSNTGNIASFLPDNANAVIFSSIVAVIITWIVAVLMHVLDANHGKIVIIADLRTAILVRIATVIALSAVFGWYVCTVGTVDSNANNFSKFMGDSPSMWDSVYDAQRNGTLVAFLRQVNPKVMDKPSDYSEQTMKALLEKYNNEAKKINASRKSKISDNTVVYVLSESFSNPMRVPGLQLNKNPMPFISALKKHTDSGLMLSSGYGGGTANLEYMSLTGLSMVNFNSSLTSPYQQLVPNSSWTPTINQYWGSESNSIAFHPYEPSMYLRSTNYKKFGFSKFYSLEAPNVIAHKNMLDKSPYVCDESAYKSAFEKIASSKNNQFVQIVTMQNHMPFRNWYKNNDFKASAKHGSPKLGRSEISSIETYAKGVKYTDQATQSFLNDLDSIDKPVTVVFYGDHLPGIYSTASDDENNSLDLHLTDYFIWSNKKAKENNKAPNKIRDYYSSPNFFISQVASHTNSKVSPYLAFLTRLHEKISAMEPPVVNKIQGWDRIPQGQPIYLNPSGKPMIASKMSKKTKQLLHDYRLIQYDITAGKHYLKNTNFLDF</sequence>
<reference evidence="3 4" key="1">
    <citation type="submission" date="2016-01" db="EMBL/GenBank/DDBJ databases">
        <authorList>
            <person name="Oliw E.H."/>
        </authorList>
    </citation>
    <scope>NUCLEOTIDE SEQUENCE [LARGE SCALE GENOMIC DNA]</scope>
    <source>
        <strain evidence="3 4">GED7760B</strain>
    </source>
</reference>
<keyword evidence="1" id="KW-0472">Membrane</keyword>
<dbReference type="SUPFAM" id="SSF53649">
    <property type="entry name" value="Alkaline phosphatase-like"/>
    <property type="match status" value="1"/>
</dbReference>
<feature type="transmembrane region" description="Helical" evidence="1">
    <location>
        <begin position="80"/>
        <end position="98"/>
    </location>
</feature>
<dbReference type="PATRIC" id="fig|2702.99.peg.486"/>
<name>A0A133NQI7_GARVA</name>
<dbReference type="EMBL" id="LRQA01000029">
    <property type="protein sequence ID" value="KXA18560.1"/>
    <property type="molecule type" value="Genomic_DNA"/>
</dbReference>
<dbReference type="Gene3D" id="3.40.720.10">
    <property type="entry name" value="Alkaline Phosphatase, subunit A"/>
    <property type="match status" value="1"/>
</dbReference>
<gene>
    <name evidence="3" type="ORF">HMPREF3216_00493</name>
</gene>
<feature type="transmembrane region" description="Helical" evidence="1">
    <location>
        <begin position="159"/>
        <end position="178"/>
    </location>
</feature>
<dbReference type="RefSeq" id="WP_419470998.1">
    <property type="nucleotide sequence ID" value="NZ_KQ956813.1"/>
</dbReference>
<dbReference type="Pfam" id="PF00884">
    <property type="entry name" value="Sulfatase"/>
    <property type="match status" value="1"/>
</dbReference>
<evidence type="ECO:0000313" key="3">
    <source>
        <dbReference type="EMBL" id="KXA18560.1"/>
    </source>
</evidence>
<evidence type="ECO:0000259" key="2">
    <source>
        <dbReference type="Pfam" id="PF00884"/>
    </source>
</evidence>
<proteinExistence type="predicted"/>
<feature type="domain" description="Sulfatase N-terminal" evidence="2">
    <location>
        <begin position="301"/>
        <end position="600"/>
    </location>
</feature>
<feature type="transmembrane region" description="Helical" evidence="1">
    <location>
        <begin position="105"/>
        <end position="125"/>
    </location>
</feature>